<keyword evidence="3 7" id="KW-0808">Transferase</keyword>
<evidence type="ECO:0000259" key="8">
    <source>
        <dbReference type="Pfam" id="PF00185"/>
    </source>
</evidence>
<feature type="binding site" evidence="7">
    <location>
        <position position="136"/>
    </location>
    <ligand>
        <name>carbamoyl phosphate</name>
        <dbReference type="ChEBI" id="CHEBI:58228"/>
    </ligand>
</feature>
<dbReference type="InterPro" id="IPR036901">
    <property type="entry name" value="Asp/Orn_carbamoylTrfase_sf"/>
</dbReference>
<dbReference type="GO" id="GO:0004070">
    <property type="term" value="F:aspartate carbamoyltransferase activity"/>
    <property type="evidence" value="ECO:0007669"/>
    <property type="project" value="UniProtKB-UniRule"/>
</dbReference>
<feature type="binding site" evidence="7">
    <location>
        <position position="264"/>
    </location>
    <ligand>
        <name>carbamoyl phosphate</name>
        <dbReference type="ChEBI" id="CHEBI:58228"/>
    </ligand>
</feature>
<dbReference type="GO" id="GO:0044205">
    <property type="term" value="P:'de novo' UMP biosynthetic process"/>
    <property type="evidence" value="ECO:0007669"/>
    <property type="project" value="UniProtKB-UniRule"/>
</dbReference>
<feature type="domain" description="Aspartate/ornithine carbamoyltransferase carbamoyl-P binding" evidence="9">
    <location>
        <begin position="5"/>
        <end position="148"/>
    </location>
</feature>
<organism evidence="11 12">
    <name type="scientific">Parafannyhessea umbonata</name>
    <dbReference type="NCBI Taxonomy" id="604330"/>
    <lineage>
        <taxon>Bacteria</taxon>
        <taxon>Bacillati</taxon>
        <taxon>Actinomycetota</taxon>
        <taxon>Coriobacteriia</taxon>
        <taxon>Coriobacteriales</taxon>
        <taxon>Atopobiaceae</taxon>
        <taxon>Parafannyhessea</taxon>
    </lineage>
</organism>
<protein>
    <recommendedName>
        <fullName evidence="7">Aspartate carbamoyltransferase</fullName>
        <ecNumber evidence="7">2.1.3.2</ecNumber>
    </recommendedName>
    <alternativeName>
        <fullName evidence="7">Aspartate transcarbamylase</fullName>
        <shortName evidence="7">ATCase</shortName>
    </alternativeName>
</protein>
<evidence type="ECO:0000256" key="7">
    <source>
        <dbReference type="HAMAP-Rule" id="MF_00001"/>
    </source>
</evidence>
<dbReference type="InterPro" id="IPR006130">
    <property type="entry name" value="Asp/Orn_carbamoylTrfase"/>
</dbReference>
<evidence type="ECO:0000259" key="9">
    <source>
        <dbReference type="Pfam" id="PF02729"/>
    </source>
</evidence>
<feature type="binding site" evidence="7">
    <location>
        <position position="58"/>
    </location>
    <ligand>
        <name>carbamoyl phosphate</name>
        <dbReference type="ChEBI" id="CHEBI:58228"/>
    </ligand>
</feature>
<feature type="binding site" evidence="7">
    <location>
        <position position="223"/>
    </location>
    <ligand>
        <name>L-aspartate</name>
        <dbReference type="ChEBI" id="CHEBI:29991"/>
    </ligand>
</feature>
<dbReference type="Proteomes" id="UP000198528">
    <property type="component" value="Unassembled WGS sequence"/>
</dbReference>
<dbReference type="RefSeq" id="WP_090845656.1">
    <property type="nucleotide sequence ID" value="NZ_CAXVIU010000003.1"/>
</dbReference>
<dbReference type="NCBIfam" id="TIGR00670">
    <property type="entry name" value="asp_carb_tr"/>
    <property type="match status" value="1"/>
</dbReference>
<evidence type="ECO:0000256" key="1">
    <source>
        <dbReference type="ARBA" id="ARBA00004852"/>
    </source>
</evidence>
<comment type="similarity">
    <text evidence="2 7">Belongs to the aspartate/ornithine carbamoyltransferase superfamily. ATCase family.</text>
</comment>
<dbReference type="PRINTS" id="PR00100">
    <property type="entry name" value="AOTCASE"/>
</dbReference>
<reference evidence="11" key="1">
    <citation type="submission" date="2016-10" db="EMBL/GenBank/DDBJ databases">
        <authorList>
            <person name="de Groot N.N."/>
        </authorList>
    </citation>
    <scope>NUCLEOTIDE SEQUENCE [LARGE SCALE GENOMIC DNA]</scope>
    <source>
        <strain evidence="11">DSM 22619</strain>
    </source>
</reference>
<feature type="binding site" evidence="7">
    <location>
        <position position="86"/>
    </location>
    <ligand>
        <name>L-aspartate</name>
        <dbReference type="ChEBI" id="CHEBI:29991"/>
    </ligand>
</feature>
<dbReference type="Pfam" id="PF02729">
    <property type="entry name" value="OTCace_N"/>
    <property type="match status" value="1"/>
</dbReference>
<dbReference type="HAMAP" id="MF_00001">
    <property type="entry name" value="Asp_carb_tr"/>
    <property type="match status" value="1"/>
</dbReference>
<comment type="catalytic activity">
    <reaction evidence="6 7">
        <text>carbamoyl phosphate + L-aspartate = N-carbamoyl-L-aspartate + phosphate + H(+)</text>
        <dbReference type="Rhea" id="RHEA:20013"/>
        <dbReference type="ChEBI" id="CHEBI:15378"/>
        <dbReference type="ChEBI" id="CHEBI:29991"/>
        <dbReference type="ChEBI" id="CHEBI:32814"/>
        <dbReference type="ChEBI" id="CHEBI:43474"/>
        <dbReference type="ChEBI" id="CHEBI:58228"/>
        <dbReference type="EC" id="2.1.3.2"/>
    </reaction>
</comment>
<dbReference type="EC" id="2.1.3.2" evidence="7"/>
<keyword evidence="12" id="KW-1185">Reference proteome</keyword>
<accession>A0A1G6JNG0</accession>
<evidence type="ECO:0000256" key="4">
    <source>
        <dbReference type="ARBA" id="ARBA00022975"/>
    </source>
</evidence>
<dbReference type="PANTHER" id="PTHR45753:SF6">
    <property type="entry name" value="ASPARTATE CARBAMOYLTRANSFERASE"/>
    <property type="match status" value="1"/>
</dbReference>
<evidence type="ECO:0000313" key="10">
    <source>
        <dbReference type="EMBL" id="NMF25471.1"/>
    </source>
</evidence>
<dbReference type="GO" id="GO:0005829">
    <property type="term" value="C:cytosol"/>
    <property type="evidence" value="ECO:0007669"/>
    <property type="project" value="TreeGrafter"/>
</dbReference>
<comment type="function">
    <text evidence="5 7">Catalyzes the condensation of carbamoyl phosphate and aspartate to form carbamoyl aspartate and inorganic phosphate, the committed step in the de novo pyrimidine nucleotide biosynthesis pathway.</text>
</comment>
<dbReference type="InterPro" id="IPR002082">
    <property type="entry name" value="Asp_carbamoyltransf"/>
</dbReference>
<dbReference type="GO" id="GO:0016597">
    <property type="term" value="F:amino acid binding"/>
    <property type="evidence" value="ECO:0007669"/>
    <property type="project" value="InterPro"/>
</dbReference>
<reference evidence="10 13" key="3">
    <citation type="submission" date="2020-04" db="EMBL/GenBank/DDBJ databases">
        <authorList>
            <person name="Hitch T.C.A."/>
            <person name="Wylensek D."/>
            <person name="Clavel T."/>
        </authorList>
    </citation>
    <scope>NUCLEOTIDE SEQUENCE [LARGE SCALE GENOMIC DNA]</scope>
    <source>
        <strain evidence="10 13">105184</strain>
    </source>
</reference>
<evidence type="ECO:0000313" key="11">
    <source>
        <dbReference type="EMBL" id="SDC20208.1"/>
    </source>
</evidence>
<dbReference type="UniPathway" id="UPA00070">
    <property type="reaction ID" value="UER00116"/>
</dbReference>
<reference evidence="12" key="2">
    <citation type="submission" date="2016-10" db="EMBL/GenBank/DDBJ databases">
        <authorList>
            <person name="Varghese N."/>
            <person name="Submissions S."/>
        </authorList>
    </citation>
    <scope>NUCLEOTIDE SEQUENCE [LARGE SCALE GENOMIC DNA]</scope>
    <source>
        <strain evidence="12">DSM 22619</strain>
    </source>
</reference>
<feature type="binding site" evidence="7">
    <location>
        <position position="108"/>
    </location>
    <ligand>
        <name>carbamoyl phosphate</name>
        <dbReference type="ChEBI" id="CHEBI:58228"/>
    </ligand>
</feature>
<evidence type="ECO:0000256" key="6">
    <source>
        <dbReference type="ARBA" id="ARBA00048859"/>
    </source>
</evidence>
<evidence type="ECO:0000256" key="5">
    <source>
        <dbReference type="ARBA" id="ARBA00043884"/>
    </source>
</evidence>
<feature type="binding site" evidence="7">
    <location>
        <position position="265"/>
    </location>
    <ligand>
        <name>carbamoyl phosphate</name>
        <dbReference type="ChEBI" id="CHEBI:58228"/>
    </ligand>
</feature>
<dbReference type="SUPFAM" id="SSF53671">
    <property type="entry name" value="Aspartate/ornithine carbamoyltransferase"/>
    <property type="match status" value="1"/>
</dbReference>
<dbReference type="Proteomes" id="UP000565613">
    <property type="component" value="Unassembled WGS sequence"/>
</dbReference>
<dbReference type="Gene3D" id="3.40.50.1370">
    <property type="entry name" value="Aspartate/ornithine carbamoyltransferase"/>
    <property type="match status" value="2"/>
</dbReference>
<dbReference type="PROSITE" id="PS00097">
    <property type="entry name" value="CARBAMOYLTRANSFERASE"/>
    <property type="match status" value="1"/>
</dbReference>
<evidence type="ECO:0000256" key="2">
    <source>
        <dbReference type="ARBA" id="ARBA00008896"/>
    </source>
</evidence>
<keyword evidence="4 7" id="KW-0665">Pyrimidine biosynthesis</keyword>
<feature type="binding site" evidence="7">
    <location>
        <position position="169"/>
    </location>
    <ligand>
        <name>L-aspartate</name>
        <dbReference type="ChEBI" id="CHEBI:29991"/>
    </ligand>
</feature>
<evidence type="ECO:0000256" key="3">
    <source>
        <dbReference type="ARBA" id="ARBA00022679"/>
    </source>
</evidence>
<dbReference type="EMBL" id="JABAGR010000002">
    <property type="protein sequence ID" value="NMF25471.1"/>
    <property type="molecule type" value="Genomic_DNA"/>
</dbReference>
<dbReference type="AlphaFoldDB" id="A0A1G6JNG0"/>
<feature type="binding site" evidence="7">
    <location>
        <position position="59"/>
    </location>
    <ligand>
        <name>carbamoyl phosphate</name>
        <dbReference type="ChEBI" id="CHEBI:58228"/>
    </ligand>
</feature>
<comment type="subunit">
    <text evidence="7">Heterododecamer (2C3:3R2) of six catalytic PyrB chains organized as two trimers (C3), and six regulatory PyrI chains organized as three dimers (R2).</text>
</comment>
<proteinExistence type="inferred from homology"/>
<feature type="binding site" evidence="7">
    <location>
        <position position="139"/>
    </location>
    <ligand>
        <name>carbamoyl phosphate</name>
        <dbReference type="ChEBI" id="CHEBI:58228"/>
    </ligand>
</feature>
<sequence length="312" mass="34057">MLSVKNLIDTYSLTADDITQILDTAAAFESVNNGRVIKKVPALRGRTIVNLFLEPSTRTKSSFELAEKRLSADSLSMGGSTSSVVKGESLADTIQTIDAMNVDMFICRARLAGTPQKITENTDAVVINAGDGKHQHPTQAMLDLYTIRKHFGHLDGLKVAIVGDLAHSRVCGSLAPALKTMGAEVTLVGPPTFQVDDPDWFGCPQTWSLDEVIDSVDVVYMLRVQLERMEGATIPSRREYNRLYGLDMKRVSRMKDNAIICHPGPMNRGMEINADVADCARSRILDQVNAGVLTRMAEMYLLLGGENNGISA</sequence>
<dbReference type="PANTHER" id="PTHR45753">
    <property type="entry name" value="ORNITHINE CARBAMOYLTRANSFERASE, MITOCHONDRIAL"/>
    <property type="match status" value="1"/>
</dbReference>
<dbReference type="Pfam" id="PF00185">
    <property type="entry name" value="OTCace"/>
    <property type="match status" value="1"/>
</dbReference>
<dbReference type="InterPro" id="IPR006132">
    <property type="entry name" value="Asp/Orn_carbamoyltranf_P-bd"/>
</dbReference>
<dbReference type="InterPro" id="IPR006131">
    <property type="entry name" value="Asp_carbamoyltransf_Asp/Orn-bd"/>
</dbReference>
<name>A0A1G6JNG0_9ACTN</name>
<dbReference type="EMBL" id="FMZL01000005">
    <property type="protein sequence ID" value="SDC20208.1"/>
    <property type="molecule type" value="Genomic_DNA"/>
</dbReference>
<comment type="pathway">
    <text evidence="1 7">Pyrimidine metabolism; UMP biosynthesis via de novo pathway; (S)-dihydroorotate from bicarbonate: step 2/3.</text>
</comment>
<dbReference type="NCBIfam" id="NF002032">
    <property type="entry name" value="PRK00856.1"/>
    <property type="match status" value="1"/>
</dbReference>
<dbReference type="STRING" id="604330.SAMN04489857_0779"/>
<gene>
    <name evidence="7" type="primary">pyrB</name>
    <name evidence="10" type="ORF">HF885_03310</name>
    <name evidence="11" type="ORF">SAMN04487824_10548</name>
</gene>
<dbReference type="PRINTS" id="PR00101">
    <property type="entry name" value="ATCASE"/>
</dbReference>
<evidence type="ECO:0000313" key="13">
    <source>
        <dbReference type="Proteomes" id="UP000565613"/>
    </source>
</evidence>
<dbReference type="GO" id="GO:0006207">
    <property type="term" value="P:'de novo' pyrimidine nucleobase biosynthetic process"/>
    <property type="evidence" value="ECO:0007669"/>
    <property type="project" value="InterPro"/>
</dbReference>
<dbReference type="GO" id="GO:0006520">
    <property type="term" value="P:amino acid metabolic process"/>
    <property type="evidence" value="ECO:0007669"/>
    <property type="project" value="InterPro"/>
</dbReference>
<evidence type="ECO:0000313" key="12">
    <source>
        <dbReference type="Proteomes" id="UP000198528"/>
    </source>
</evidence>
<feature type="domain" description="Aspartate/ornithine carbamoyltransferase Asp/Orn-binding" evidence="8">
    <location>
        <begin position="155"/>
        <end position="301"/>
    </location>
</feature>